<dbReference type="PANTHER" id="PTHR33116">
    <property type="entry name" value="REVERSE TRANSCRIPTASE ZINC-BINDING DOMAIN-CONTAINING PROTEIN-RELATED-RELATED"/>
    <property type="match status" value="1"/>
</dbReference>
<comment type="caution">
    <text evidence="2">The sequence shown here is derived from an EMBL/GenBank/DDBJ whole genome shotgun (WGS) entry which is preliminary data.</text>
</comment>
<evidence type="ECO:0000313" key="3">
    <source>
        <dbReference type="Proteomes" id="UP000593576"/>
    </source>
</evidence>
<keyword evidence="3" id="KW-1185">Reference proteome</keyword>
<dbReference type="OrthoDB" id="1728428at2759"/>
<evidence type="ECO:0000259" key="1">
    <source>
        <dbReference type="Pfam" id="PF00078"/>
    </source>
</evidence>
<dbReference type="PANTHER" id="PTHR33116:SF86">
    <property type="entry name" value="REVERSE TRANSCRIPTASE DOMAIN-CONTAINING PROTEIN"/>
    <property type="match status" value="1"/>
</dbReference>
<dbReference type="EMBL" id="JABFAF010000010">
    <property type="protein sequence ID" value="MBA0869137.1"/>
    <property type="molecule type" value="Genomic_DNA"/>
</dbReference>
<accession>A0A7J9ME57</accession>
<name>A0A7J9ME57_GOSSC</name>
<proteinExistence type="predicted"/>
<reference evidence="2 3" key="1">
    <citation type="journal article" date="2019" name="Genome Biol. Evol.">
        <title>Insights into the evolution of the New World diploid cottons (Gossypium, subgenus Houzingenia) based on genome sequencing.</title>
        <authorList>
            <person name="Grover C.E."/>
            <person name="Arick M.A. 2nd"/>
            <person name="Thrash A."/>
            <person name="Conover J.L."/>
            <person name="Sanders W.S."/>
            <person name="Peterson D.G."/>
            <person name="Frelichowski J.E."/>
            <person name="Scheffler J.A."/>
            <person name="Scheffler B.E."/>
            <person name="Wendel J.F."/>
        </authorList>
    </citation>
    <scope>NUCLEOTIDE SEQUENCE [LARGE SCALE GENOMIC DNA]</scope>
    <source>
        <strain evidence="2">1</strain>
        <tissue evidence="2">Leaf</tissue>
    </source>
</reference>
<sequence length="322" mass="36562">MEFQLLKFKPIRGICQGCPLSPYLFVLCMKWLGHRFQSTISFEERSPIQLSHTGPNLSHLFFADDLVIFGKAELKHNGVFKSFLEVNDLRHYLGIPLFQQRVTKSILDFFVERVRNRLSSWDAKKLSFARKVTLAQTVLLSIPSYLMQSILVPKGICDSIEEMARQFIWGASNGKRKMALLRVFRAKYGLTESMSACIMRSRCSFMWKSVAKSKVPIGCLRRSVRVQGMTLGTWSGKSQGLKDHSTEDTLHVLKDCLFVKDIWNQTPIQSSSSMCFLLNTDGAIHSCSGLSATGGVIHDGKRNWILGYNNYLRKCSVFVVEL</sequence>
<organism evidence="2 3">
    <name type="scientific">Gossypium schwendimanii</name>
    <name type="common">Cotton</name>
    <dbReference type="NCBI Taxonomy" id="34291"/>
    <lineage>
        <taxon>Eukaryota</taxon>
        <taxon>Viridiplantae</taxon>
        <taxon>Streptophyta</taxon>
        <taxon>Embryophyta</taxon>
        <taxon>Tracheophyta</taxon>
        <taxon>Spermatophyta</taxon>
        <taxon>Magnoliopsida</taxon>
        <taxon>eudicotyledons</taxon>
        <taxon>Gunneridae</taxon>
        <taxon>Pentapetalae</taxon>
        <taxon>rosids</taxon>
        <taxon>malvids</taxon>
        <taxon>Malvales</taxon>
        <taxon>Malvaceae</taxon>
        <taxon>Malvoideae</taxon>
        <taxon>Gossypium</taxon>
    </lineage>
</organism>
<dbReference type="AlphaFoldDB" id="A0A7J9ME57"/>
<feature type="domain" description="Reverse transcriptase" evidence="1">
    <location>
        <begin position="10"/>
        <end position="84"/>
    </location>
</feature>
<gene>
    <name evidence="2" type="ORF">Goshw_023610</name>
</gene>
<dbReference type="InterPro" id="IPR000477">
    <property type="entry name" value="RT_dom"/>
</dbReference>
<protein>
    <recommendedName>
        <fullName evidence="1">Reverse transcriptase domain-containing protein</fullName>
    </recommendedName>
</protein>
<dbReference type="Pfam" id="PF00078">
    <property type="entry name" value="RVT_1"/>
    <property type="match status" value="1"/>
</dbReference>
<evidence type="ECO:0000313" key="2">
    <source>
        <dbReference type="EMBL" id="MBA0869137.1"/>
    </source>
</evidence>
<dbReference type="Proteomes" id="UP000593576">
    <property type="component" value="Unassembled WGS sequence"/>
</dbReference>